<sequence>MTSVFLTAQKSLALEGRHTVVFMGAAENVNGDQPMTGECARHPWRRPKALHTVLKLAAGCACLRGGSAKLCRNRFVAAFDPSQRPSWRKKSELHKNVPGFEQNSEW</sequence>
<reference evidence="2 3" key="1">
    <citation type="submission" date="2018-11" db="EMBL/GenBank/DDBJ databases">
        <authorList>
            <consortium name="Pathogen Informatics"/>
        </authorList>
    </citation>
    <scope>NUCLEOTIDE SEQUENCE [LARGE SCALE GENOMIC DNA]</scope>
</reference>
<evidence type="ECO:0000313" key="2">
    <source>
        <dbReference type="EMBL" id="VDM79088.1"/>
    </source>
</evidence>
<name>A0A3P7LIU2_STRVU</name>
<dbReference type="AlphaFoldDB" id="A0A3P7LIU2"/>
<evidence type="ECO:0000256" key="1">
    <source>
        <dbReference type="SAM" id="MobiDB-lite"/>
    </source>
</evidence>
<accession>A0A3P7LIU2</accession>
<organism evidence="2 3">
    <name type="scientific">Strongylus vulgaris</name>
    <name type="common">Blood worm</name>
    <dbReference type="NCBI Taxonomy" id="40348"/>
    <lineage>
        <taxon>Eukaryota</taxon>
        <taxon>Metazoa</taxon>
        <taxon>Ecdysozoa</taxon>
        <taxon>Nematoda</taxon>
        <taxon>Chromadorea</taxon>
        <taxon>Rhabditida</taxon>
        <taxon>Rhabditina</taxon>
        <taxon>Rhabditomorpha</taxon>
        <taxon>Strongyloidea</taxon>
        <taxon>Strongylidae</taxon>
        <taxon>Strongylus</taxon>
    </lineage>
</organism>
<proteinExistence type="predicted"/>
<dbReference type="EMBL" id="UYYB01103918">
    <property type="protein sequence ID" value="VDM79088.1"/>
    <property type="molecule type" value="Genomic_DNA"/>
</dbReference>
<dbReference type="Proteomes" id="UP000270094">
    <property type="component" value="Unassembled WGS sequence"/>
</dbReference>
<protein>
    <submittedName>
        <fullName evidence="2">Uncharacterized protein</fullName>
    </submittedName>
</protein>
<evidence type="ECO:0000313" key="3">
    <source>
        <dbReference type="Proteomes" id="UP000270094"/>
    </source>
</evidence>
<gene>
    <name evidence="2" type="ORF">SVUK_LOCUS14086</name>
</gene>
<feature type="region of interest" description="Disordered" evidence="1">
    <location>
        <begin position="83"/>
        <end position="106"/>
    </location>
</feature>
<keyword evidence="3" id="KW-1185">Reference proteome</keyword>